<sequence>MVMPRNRGRGGYREVLAHGSSTSPRHGMPSRKRAPKQAPAPVRDLNAERLVLRGKISALRQSAGSLNPAQRGLFERFLGDLYAITAKKDLAGMQGRLQRLSIPPAARAILERAFAEYFKSIP</sequence>
<feature type="region of interest" description="Disordered" evidence="1">
    <location>
        <begin position="1"/>
        <end position="44"/>
    </location>
</feature>
<dbReference type="EMBL" id="CP064981">
    <property type="protein sequence ID" value="QQR92242.1"/>
    <property type="molecule type" value="Genomic_DNA"/>
</dbReference>
<organism evidence="2">
    <name type="scientific">Candidatus Iainarchaeum sp</name>
    <dbReference type="NCBI Taxonomy" id="3101447"/>
    <lineage>
        <taxon>Archaea</taxon>
        <taxon>Candidatus Iainarchaeota</taxon>
        <taxon>Candidatus Iainarchaeia</taxon>
        <taxon>Candidatus Iainarchaeales</taxon>
        <taxon>Candidatus Iainarchaeaceae</taxon>
        <taxon>Candidatus Iainarchaeum</taxon>
    </lineage>
</organism>
<reference evidence="2" key="1">
    <citation type="submission" date="2020-11" db="EMBL/GenBank/DDBJ databases">
        <title>Connecting structure to function with the recovery of over 1000 high-quality activated sludge metagenome-assembled genomes encoding full-length rRNA genes using long-read sequencing.</title>
        <authorList>
            <person name="Singleton C.M."/>
            <person name="Petriglieri F."/>
            <person name="Kristensen J.M."/>
            <person name="Kirkegaard R.H."/>
            <person name="Michaelsen T.Y."/>
            <person name="Andersen M.H."/>
            <person name="Karst S.M."/>
            <person name="Dueholm M.S."/>
            <person name="Nielsen P.H."/>
            <person name="Albertsen M."/>
        </authorList>
    </citation>
    <scope>NUCLEOTIDE SEQUENCE</scope>
    <source>
        <strain evidence="2">Fred_18-Q3-R57-64_BAT3C.431</strain>
    </source>
</reference>
<gene>
    <name evidence="2" type="ORF">IPJ89_03725</name>
</gene>
<dbReference type="Proteomes" id="UP000596004">
    <property type="component" value="Chromosome"/>
</dbReference>
<dbReference type="AlphaFoldDB" id="A0A7T9I217"/>
<evidence type="ECO:0000313" key="2">
    <source>
        <dbReference type="EMBL" id="QQR92242.1"/>
    </source>
</evidence>
<name>A0A7T9I217_9ARCH</name>
<proteinExistence type="predicted"/>
<protein>
    <submittedName>
        <fullName evidence="2">Uncharacterized protein</fullName>
    </submittedName>
</protein>
<evidence type="ECO:0000256" key="1">
    <source>
        <dbReference type="SAM" id="MobiDB-lite"/>
    </source>
</evidence>
<accession>A0A7T9I217</accession>
<feature type="compositionally biased region" description="Basic residues" evidence="1">
    <location>
        <begin position="1"/>
        <end position="10"/>
    </location>
</feature>